<dbReference type="EMBL" id="QROF01000005">
    <property type="protein sequence ID" value="RHL04941.1"/>
    <property type="molecule type" value="Genomic_DNA"/>
</dbReference>
<sequence>MKVFYTKTYNVWNDNTRKHDIVAQAAQKMDYDEVSLFKFNDTYDSDDELHVRMQGITAAVSRDSIVIFQYPSMVSARYDGFVMEHLKNTCSAKVAVIVEDLGSRIAPSDYKQLSDEIDLFNKADLLIVQSTEMELYLKENGLKEMPVLYQRVWDYPYDFCLDELEIDKKVEQIHDISKQHMLDLKKAGLALSTTTDWENKYGLMINPFETGFCICAGIPVIVPEQTNIADFVSRYGIGFVMSDDENIDDVLNRISDEDIAKAKEQEKKLAPAVADGMFTKLMLQEVVCRIIDNTCLI</sequence>
<evidence type="ECO:0000259" key="2">
    <source>
        <dbReference type="Pfam" id="PF26334"/>
    </source>
</evidence>
<dbReference type="InterPro" id="IPR058591">
    <property type="entry name" value="Gtf3_N"/>
</dbReference>
<protein>
    <recommendedName>
        <fullName evidence="6">Beta-1,6-galactofuranosyltransferase</fullName>
    </recommendedName>
</protein>
<dbReference type="AlphaFoldDB" id="A0A415IBL9"/>
<evidence type="ECO:0008006" key="6">
    <source>
        <dbReference type="Google" id="ProtNLM"/>
    </source>
</evidence>
<feature type="domain" description="Glucosyltransferase 3-like C-terminal" evidence="3">
    <location>
        <begin position="186"/>
        <end position="285"/>
    </location>
</feature>
<evidence type="ECO:0000259" key="3">
    <source>
        <dbReference type="Pfam" id="PF26337"/>
    </source>
</evidence>
<feature type="domain" description="Glucosyltransferase 3-like N-terminal" evidence="2">
    <location>
        <begin position="6"/>
        <end position="151"/>
    </location>
</feature>
<keyword evidence="1" id="KW-0808">Transferase</keyword>
<organism evidence="4 5">
    <name type="scientific">Agathobacter rectalis</name>
    <dbReference type="NCBI Taxonomy" id="39491"/>
    <lineage>
        <taxon>Bacteria</taxon>
        <taxon>Bacillati</taxon>
        <taxon>Bacillota</taxon>
        <taxon>Clostridia</taxon>
        <taxon>Lachnospirales</taxon>
        <taxon>Lachnospiraceae</taxon>
        <taxon>Agathobacter</taxon>
    </lineage>
</organism>
<dbReference type="Pfam" id="PF26334">
    <property type="entry name" value="Gtf3_N"/>
    <property type="match status" value="1"/>
</dbReference>
<evidence type="ECO:0000256" key="1">
    <source>
        <dbReference type="ARBA" id="ARBA00022679"/>
    </source>
</evidence>
<proteinExistence type="predicted"/>
<comment type="caution">
    <text evidence="4">The sequence shown here is derived from an EMBL/GenBank/DDBJ whole genome shotgun (WGS) entry which is preliminary data.</text>
</comment>
<dbReference type="RefSeq" id="WP_118371974.1">
    <property type="nucleotide sequence ID" value="NZ_QROF01000005.1"/>
</dbReference>
<name>A0A415IBL9_9FIRM</name>
<dbReference type="Pfam" id="PF26337">
    <property type="entry name" value="Gtf3_C"/>
    <property type="match status" value="1"/>
</dbReference>
<accession>A0A415IBL9</accession>
<reference evidence="4 5" key="1">
    <citation type="submission" date="2018-08" db="EMBL/GenBank/DDBJ databases">
        <title>A genome reference for cultivated species of the human gut microbiota.</title>
        <authorList>
            <person name="Zou Y."/>
            <person name="Xue W."/>
            <person name="Luo G."/>
        </authorList>
    </citation>
    <scope>NUCLEOTIDE SEQUENCE [LARGE SCALE GENOMIC DNA]</scope>
    <source>
        <strain evidence="4 5">AF39-14AC</strain>
    </source>
</reference>
<evidence type="ECO:0000313" key="4">
    <source>
        <dbReference type="EMBL" id="RHL04941.1"/>
    </source>
</evidence>
<gene>
    <name evidence="4" type="ORF">DW038_07880</name>
</gene>
<dbReference type="InterPro" id="IPR058592">
    <property type="entry name" value="Gtf3_C"/>
</dbReference>
<dbReference type="Gene3D" id="3.40.50.2000">
    <property type="entry name" value="Glycogen Phosphorylase B"/>
    <property type="match status" value="1"/>
</dbReference>
<dbReference type="Proteomes" id="UP000286181">
    <property type="component" value="Unassembled WGS sequence"/>
</dbReference>
<evidence type="ECO:0000313" key="5">
    <source>
        <dbReference type="Proteomes" id="UP000286181"/>
    </source>
</evidence>